<proteinExistence type="inferred from homology"/>
<evidence type="ECO:0000259" key="4">
    <source>
        <dbReference type="Pfam" id="PF02234"/>
    </source>
</evidence>
<organism evidence="5 6">
    <name type="scientific">Zostera marina</name>
    <name type="common">Eelgrass</name>
    <dbReference type="NCBI Taxonomy" id="29655"/>
    <lineage>
        <taxon>Eukaryota</taxon>
        <taxon>Viridiplantae</taxon>
        <taxon>Streptophyta</taxon>
        <taxon>Embryophyta</taxon>
        <taxon>Tracheophyta</taxon>
        <taxon>Spermatophyta</taxon>
        <taxon>Magnoliopsida</taxon>
        <taxon>Liliopsida</taxon>
        <taxon>Zosteraceae</taxon>
        <taxon>Zostera</taxon>
    </lineage>
</organism>
<dbReference type="GO" id="GO:0004861">
    <property type="term" value="F:cyclin-dependent protein serine/threonine kinase inhibitor activity"/>
    <property type="evidence" value="ECO:0000318"/>
    <property type="project" value="GO_Central"/>
</dbReference>
<dbReference type="GO" id="GO:0051726">
    <property type="term" value="P:regulation of cell cycle"/>
    <property type="evidence" value="ECO:0007669"/>
    <property type="project" value="InterPro"/>
</dbReference>
<evidence type="ECO:0000313" key="5">
    <source>
        <dbReference type="EMBL" id="KMZ69405.1"/>
    </source>
</evidence>
<evidence type="ECO:0000313" key="6">
    <source>
        <dbReference type="Proteomes" id="UP000036987"/>
    </source>
</evidence>
<dbReference type="Pfam" id="PF02234">
    <property type="entry name" value="CDI"/>
    <property type="match status" value="1"/>
</dbReference>
<keyword evidence="2" id="KW-0649">Protein kinase inhibitor</keyword>
<dbReference type="InterPro" id="IPR044898">
    <property type="entry name" value="CDI_dom_sf"/>
</dbReference>
<dbReference type="InterPro" id="IPR044275">
    <property type="entry name" value="KRP"/>
</dbReference>
<reference evidence="6" key="1">
    <citation type="journal article" date="2016" name="Nature">
        <title>The genome of the seagrass Zostera marina reveals angiosperm adaptation to the sea.</title>
        <authorList>
            <person name="Olsen J.L."/>
            <person name="Rouze P."/>
            <person name="Verhelst B."/>
            <person name="Lin Y.-C."/>
            <person name="Bayer T."/>
            <person name="Collen J."/>
            <person name="Dattolo E."/>
            <person name="De Paoli E."/>
            <person name="Dittami S."/>
            <person name="Maumus F."/>
            <person name="Michel G."/>
            <person name="Kersting A."/>
            <person name="Lauritano C."/>
            <person name="Lohaus R."/>
            <person name="Toepel M."/>
            <person name="Tonon T."/>
            <person name="Vanneste K."/>
            <person name="Amirebrahimi M."/>
            <person name="Brakel J."/>
            <person name="Bostroem C."/>
            <person name="Chovatia M."/>
            <person name="Grimwood J."/>
            <person name="Jenkins J.W."/>
            <person name="Jueterbock A."/>
            <person name="Mraz A."/>
            <person name="Stam W.T."/>
            <person name="Tice H."/>
            <person name="Bornberg-Bauer E."/>
            <person name="Green P.J."/>
            <person name="Pearson G.A."/>
            <person name="Procaccini G."/>
            <person name="Duarte C.M."/>
            <person name="Schmutz J."/>
            <person name="Reusch T.B.H."/>
            <person name="Van de Peer Y."/>
        </authorList>
    </citation>
    <scope>NUCLEOTIDE SEQUENCE [LARGE SCALE GENOMIC DNA]</scope>
    <source>
        <strain evidence="6">cv. Finnish</strain>
    </source>
</reference>
<accession>A0A0K9PMD9</accession>
<dbReference type="GO" id="GO:0005634">
    <property type="term" value="C:nucleus"/>
    <property type="evidence" value="ECO:0000318"/>
    <property type="project" value="GO_Central"/>
</dbReference>
<dbReference type="Gene3D" id="4.10.365.10">
    <property type="entry name" value="p27"/>
    <property type="match status" value="1"/>
</dbReference>
<comment type="similarity">
    <text evidence="1">Belongs to the CDI family. ICK/KRP subfamily.</text>
</comment>
<dbReference type="EMBL" id="LFYR01000773">
    <property type="protein sequence ID" value="KMZ69405.1"/>
    <property type="molecule type" value="Genomic_DNA"/>
</dbReference>
<dbReference type="OrthoDB" id="6373236at2759"/>
<dbReference type="InterPro" id="IPR003175">
    <property type="entry name" value="CDI_dom"/>
</dbReference>
<evidence type="ECO:0000256" key="1">
    <source>
        <dbReference type="ARBA" id="ARBA00010274"/>
    </source>
</evidence>
<feature type="region of interest" description="Disordered" evidence="3">
    <location>
        <begin position="149"/>
        <end position="191"/>
    </location>
</feature>
<keyword evidence="6" id="KW-1185">Reference proteome</keyword>
<sequence length="239" mass="26593">MGKYMRKAKLSGEVAVMEVPHQSTLGVRTRARTLALQRLLKPTDLHQSSPATTKTTSEVNSSSASTDQQCSYIQLRSRRLEKTPLVVLSPRASTKDGHASGISRNSFPVTGLAEENDDTGVDEVFFGENVLDLETRDRNSRETTPCSLILNTGNIRTPGSTSRRPYSNELPIGSSSIRGANTTGLEESKNIPTSREMEEFFSGAEQFQQRIFIEKYNFDPVNDCPLPGRYEWLELKLSM</sequence>
<feature type="compositionally biased region" description="Polar residues" evidence="3">
    <location>
        <begin position="173"/>
        <end position="191"/>
    </location>
</feature>
<dbReference type="AlphaFoldDB" id="A0A0K9PMD9"/>
<dbReference type="GO" id="GO:0045740">
    <property type="term" value="P:positive regulation of DNA replication"/>
    <property type="evidence" value="ECO:0000318"/>
    <property type="project" value="GO_Central"/>
</dbReference>
<evidence type="ECO:0000256" key="3">
    <source>
        <dbReference type="SAM" id="MobiDB-lite"/>
    </source>
</evidence>
<dbReference type="PANTHER" id="PTHR46776">
    <property type="entry name" value="CYCLIN-DEPENDENT KINASE INHIBITOR 4-RELATED"/>
    <property type="match status" value="1"/>
</dbReference>
<protein>
    <submittedName>
        <fullName evidence="5">Cyclin dependent kinase inhibitor</fullName>
    </submittedName>
</protein>
<feature type="compositionally biased region" description="Polar residues" evidence="3">
    <location>
        <begin position="45"/>
        <end position="68"/>
    </location>
</feature>
<feature type="compositionally biased region" description="Polar residues" evidence="3">
    <location>
        <begin position="149"/>
        <end position="165"/>
    </location>
</feature>
<feature type="domain" description="Cyclin-dependent kinase inhibitor" evidence="4">
    <location>
        <begin position="190"/>
        <end position="232"/>
    </location>
</feature>
<feature type="region of interest" description="Disordered" evidence="3">
    <location>
        <begin position="40"/>
        <end position="68"/>
    </location>
</feature>
<dbReference type="PIRSF" id="PIRSF017811">
    <property type="entry name" value="CDK_inhib_pln"/>
    <property type="match status" value="1"/>
</dbReference>
<dbReference type="Proteomes" id="UP000036987">
    <property type="component" value="Unassembled WGS sequence"/>
</dbReference>
<name>A0A0K9PMD9_ZOSMR</name>
<dbReference type="OMA" id="RNIPTTH"/>
<comment type="caution">
    <text evidence="5">The sequence shown here is derived from an EMBL/GenBank/DDBJ whole genome shotgun (WGS) entry which is preliminary data.</text>
</comment>
<gene>
    <name evidence="5" type="ORF">ZOSMA_215G00400</name>
</gene>
<evidence type="ECO:0000256" key="2">
    <source>
        <dbReference type="ARBA" id="ARBA00023013"/>
    </source>
</evidence>